<dbReference type="Pfam" id="PF18917">
    <property type="entry name" value="LiaI-LiaF-like_TM1"/>
    <property type="match status" value="1"/>
</dbReference>
<evidence type="ECO:0000313" key="3">
    <source>
        <dbReference type="EMBL" id="MBK0382147.1"/>
    </source>
</evidence>
<feature type="transmembrane region" description="Helical" evidence="1">
    <location>
        <begin position="34"/>
        <end position="52"/>
    </location>
</feature>
<keyword evidence="1" id="KW-0472">Membrane</keyword>
<dbReference type="RefSeq" id="WP_200584934.1">
    <property type="nucleotide sequence ID" value="NZ_JAEHFY010000005.1"/>
</dbReference>
<comment type="caution">
    <text evidence="3">The sequence shown here is derived from an EMBL/GenBank/DDBJ whole genome shotgun (WGS) entry which is preliminary data.</text>
</comment>
<keyword evidence="1" id="KW-1133">Transmembrane helix</keyword>
<evidence type="ECO:0000259" key="2">
    <source>
        <dbReference type="Pfam" id="PF18917"/>
    </source>
</evidence>
<organism evidence="3 4">
    <name type="scientific">Pedobacter segetis</name>
    <dbReference type="NCBI Taxonomy" id="2793069"/>
    <lineage>
        <taxon>Bacteria</taxon>
        <taxon>Pseudomonadati</taxon>
        <taxon>Bacteroidota</taxon>
        <taxon>Sphingobacteriia</taxon>
        <taxon>Sphingobacteriales</taxon>
        <taxon>Sphingobacteriaceae</taxon>
        <taxon>Pedobacter</taxon>
    </lineage>
</organism>
<accession>A0ABS1BGZ8</accession>
<keyword evidence="4" id="KW-1185">Reference proteome</keyword>
<dbReference type="InterPro" id="IPR043726">
    <property type="entry name" value="LiaI-LiaF-like_TM1"/>
</dbReference>
<dbReference type="EMBL" id="JAEHFY010000005">
    <property type="protein sequence ID" value="MBK0382147.1"/>
    <property type="molecule type" value="Genomic_DNA"/>
</dbReference>
<gene>
    <name evidence="3" type="ORF">I5M32_04170</name>
</gene>
<name>A0ABS1BGZ8_9SPHI</name>
<protein>
    <recommendedName>
        <fullName evidence="2">LiaI-LiaF-like transmembrane region domain-containing protein</fullName>
    </recommendedName>
</protein>
<dbReference type="Proteomes" id="UP000660024">
    <property type="component" value="Unassembled WGS sequence"/>
</dbReference>
<feature type="transmembrane region" description="Helical" evidence="1">
    <location>
        <begin position="58"/>
        <end position="76"/>
    </location>
</feature>
<feature type="domain" description="LiaI-LiaF-like transmembrane region" evidence="2">
    <location>
        <begin position="6"/>
        <end position="50"/>
    </location>
</feature>
<evidence type="ECO:0000256" key="1">
    <source>
        <dbReference type="SAM" id="Phobius"/>
    </source>
</evidence>
<keyword evidence="1" id="KW-0812">Transmembrane</keyword>
<proteinExistence type="predicted"/>
<reference evidence="3 4" key="1">
    <citation type="submission" date="2020-12" db="EMBL/GenBank/DDBJ databases">
        <title>Bacterial novel species Pedobacter sp. SD-b isolated from soil.</title>
        <authorList>
            <person name="Jung H.-Y."/>
        </authorList>
    </citation>
    <scope>NUCLEOTIDE SEQUENCE [LARGE SCALE GENOMIC DNA]</scope>
    <source>
        <strain evidence="3 4">SD-b</strain>
    </source>
</reference>
<evidence type="ECO:0000313" key="4">
    <source>
        <dbReference type="Proteomes" id="UP000660024"/>
    </source>
</evidence>
<feature type="transmembrane region" description="Helical" evidence="1">
    <location>
        <begin position="6"/>
        <end position="27"/>
    </location>
</feature>
<sequence length="319" mass="35618">MKADKIFWGIIFVFVGGIFLLENFNVIDFSWGHIWRFWPLLLIISGVNIIFARSSSKISVIAMVVITVAALAFICYEGLNDGGKNRNHIGWVFSDRDGNDWDDSHDPGRTDNVSNYSEDFDAKIKNATLNIYGGASAFQIENGNDRLFESRVKESITRYFLKRTDTDSTAVLEFRSKKNDGSFNFKDDEYGKVKMKINTQPLWDVNLKMGAGKADFDFSQNKVHNISLKGGAAEFDVKLGNLYNDVNLSAETGLADVNIQIPTTAGCKILVSSGLSSKTFKGFIKMDDGSYESPNFKTAAQKIHITLKGGLSNFEVNRY</sequence>